<feature type="domain" description="Bromo" evidence="12">
    <location>
        <begin position="1422"/>
        <end position="1494"/>
    </location>
</feature>
<keyword evidence="4" id="KW-0805">Transcription regulation</keyword>
<dbReference type="PANTHER" id="PTHR15137:SF9">
    <property type="entry name" value="TRANSCRIPTION INITIATION FACTOR TFIID SUBUNIT 2"/>
    <property type="match status" value="1"/>
</dbReference>
<evidence type="ECO:0000256" key="4">
    <source>
        <dbReference type="ARBA" id="ARBA00023015"/>
    </source>
</evidence>
<dbReference type="PANTHER" id="PTHR15137">
    <property type="entry name" value="TRANSCRIPTION INITIATION FACTOR TFIID"/>
    <property type="match status" value="1"/>
</dbReference>
<accession>A0A316VAV8</accession>
<dbReference type="Pfam" id="PF00439">
    <property type="entry name" value="Bromodomain"/>
    <property type="match status" value="3"/>
</dbReference>
<feature type="compositionally biased region" description="Polar residues" evidence="11">
    <location>
        <begin position="1354"/>
        <end position="1371"/>
    </location>
</feature>
<dbReference type="SMART" id="SM00297">
    <property type="entry name" value="BROMO"/>
    <property type="match status" value="3"/>
</dbReference>
<evidence type="ECO:0000256" key="11">
    <source>
        <dbReference type="SAM" id="MobiDB-lite"/>
    </source>
</evidence>
<dbReference type="STRING" id="1280837.A0A316VAV8"/>
<dbReference type="InParanoid" id="A0A316VAV8"/>
<comment type="subcellular location">
    <subcellularLocation>
        <location evidence="1">Nucleus</location>
    </subcellularLocation>
</comment>
<reference evidence="13 14" key="1">
    <citation type="journal article" date="2018" name="Mol. Biol. Evol.">
        <title>Broad Genomic Sampling Reveals a Smut Pathogenic Ancestry of the Fungal Clade Ustilaginomycotina.</title>
        <authorList>
            <person name="Kijpornyongpan T."/>
            <person name="Mondo S.J."/>
            <person name="Barry K."/>
            <person name="Sandor L."/>
            <person name="Lee J."/>
            <person name="Lipzen A."/>
            <person name="Pangilinan J."/>
            <person name="LaButti K."/>
            <person name="Hainaut M."/>
            <person name="Henrissat B."/>
            <person name="Grigoriev I.V."/>
            <person name="Spatafora J.W."/>
            <person name="Aime M.C."/>
        </authorList>
    </citation>
    <scope>NUCLEOTIDE SEQUENCE [LARGE SCALE GENOMIC DNA]</scope>
    <source>
        <strain evidence="13 14">MCA 3882</strain>
    </source>
</reference>
<evidence type="ECO:0000313" key="13">
    <source>
        <dbReference type="EMBL" id="PWN34228.1"/>
    </source>
</evidence>
<dbReference type="GO" id="GO:0006325">
    <property type="term" value="P:chromatin organization"/>
    <property type="evidence" value="ECO:0007669"/>
    <property type="project" value="UniProtKB-ARBA"/>
</dbReference>
<dbReference type="Gene3D" id="1.10.390.10">
    <property type="entry name" value="Neutral Protease Domain 2"/>
    <property type="match status" value="1"/>
</dbReference>
<dbReference type="Pfam" id="PF25577">
    <property type="entry name" value="TPR_TAF2_C"/>
    <property type="match status" value="1"/>
</dbReference>
<dbReference type="InterPro" id="IPR042097">
    <property type="entry name" value="Aminopeptidase_N-like_N_sf"/>
</dbReference>
<evidence type="ECO:0000313" key="14">
    <source>
        <dbReference type="Proteomes" id="UP000245771"/>
    </source>
</evidence>
<evidence type="ECO:0000256" key="3">
    <source>
        <dbReference type="ARBA" id="ARBA00017363"/>
    </source>
</evidence>
<dbReference type="Gene3D" id="1.20.920.10">
    <property type="entry name" value="Bromodomain-like"/>
    <property type="match status" value="3"/>
</dbReference>
<proteinExistence type="inferred from homology"/>
<dbReference type="InterPro" id="IPR018359">
    <property type="entry name" value="Bromodomain_CS"/>
</dbReference>
<evidence type="ECO:0000256" key="9">
    <source>
        <dbReference type="ARBA" id="ARBA00076306"/>
    </source>
</evidence>
<comment type="function">
    <text evidence="8">Functions as a component of the DNA-binding general transcription factor complex TFIID. Binding of TFIID to a promoter (with or without TATA element) is the initial step in pre-initiation complex (PIC) formation. TFIID plays a key role in the regulation of gene expression by RNA polymerase II through different activities such as transcription activator interaction, core promoter recognition and selectivity, TFIIA and TFIIB interaction, chromatin modification (histone acetylation by TAF1), facilitation of DNA opening and initiation of transcription.</text>
</comment>
<gene>
    <name evidence="13" type="ORF">FA14DRAFT_161691</name>
</gene>
<sequence>MQRADGLGRGFSVSHQKVALELSFTSQNNVIIQGYTELTISPNDKFLKTLHLNAKQVHVQRITCSGQDAEFSIVDHSSNIVLSEKDVHKNPELKRKLFAAASDGAGGELDILLPFDVVQETNQDAASDFVPIPVRIYYSITDPKEAVQVAMPSDEAPHRIPHIFTSATGPDATRSWLPCVDSLWERCTWELEFIVPKTLDGEMMTVIASGDLVEKVIHPHNSNKSIFYFSQASATSAQHIGFAAGPFVMYDIPLAKRDEPSGRAVAFCLPGREEEMFNSVAVVHQALDFYSREFGSYPFGSMSVVFVDEPIHDVHNTSTLAICSSDLLHPPTVIDQALETRQILSHCVAFQWIGINIIQKTWSDTWLINGLSLYISGLFMRRLLGNNEYRFRLKKDCDRLLTWDIGMPPLYISGRQEAPEEDYLSFINLKAPLVLHILDRRLCKAGATLGLGRAIPKVFLQAITGEMVNATLSTSNFLRTCRKVSGIELRRFSDQWIYGSGCPTFVCNANFNKKKLLIEFNFHQYTPSWDYAQRNPLEAAGSNPVQLFEGQMTVRIHEADGTPYEHVFDMNDAQRRFEVPFNTKYKRVRRNTKRFKSRQAAAKAAAEGDEGAAEDISLMDLGFGLGMWEEEEQREKWRVADWTEEEEAQMSSAPYEWIRMDADFEWIAHIQFDQKDYMWVSQLQRDRDVVAQAAAIQALGRMPNAIASSMLTRTVLVTKYFFRIRIEAIHQLVGCALKSLDYLGLFHLLMLFRTSYCHETANNTDLDAPSIPKANDFSDYAEYFVKRALIQAISNVRNEHGRSLPQVKRFIINLLRYNDNSKNRFVDDFYIAGLISCLAHALVPLDSLWGQYVPANEDPSAIDDDMLLASARQEVERFQELDRLVPSFHNVVSMSCLDFQGNLMLANIIPVNLPLLHSYTRQGNYTSLRITALDYLLLIHGLQHKILTRYFFALLRSDESRAVKRALARSICQSMAVFVAVGEKRDRAIVDESENGKTEEQQLEESLKIIRKEVGRSASVREGFLEAILHPGVDIGERWALLKLGELLFKPSEEHEVPFQPKVSVRVRMPSLAEQVEQASGARQRTETGTPKIKLVRTETTPRVAFEDKVSATPAAPVKKKKIKPIAPGQASGMTLTDLTACRNALKRVQNSKHSHLFRKPVDPVRDKVPDYFNVIQNPMDLSSIENKLNEGMYKDRFEFKEDFELVINNAKQYTPDPKAFVHTSANSLNREFQTLWNRITKTLAHAAANNMAATNGNGNTEETPEIRESADAEEASPVPQPEPQEAPVRTPMAPPAAPARAGFKIKLKPKLSTDNAQSDDSPAPVDRAYEPEMKQTVPKQQNARASSRAVEESFTSRSPSPAQRSRTSSPIVIREKAMSPVASRSPSVKLTNGSKSANGTANVENLPILPKKCKNLLDTLKKEPAAAIFLRPVDPVLDGAPTYFDEIKHPMDLGTMTKKLNEGKYSTMGQFKADMELIFANCRKFNPPETLPVELANALATAFEREWRIACIPKLEPVEIKTLQSLVKKLGSVDGAILFLEPVDPVKLGIPDYHNIIPKKDARDLQTIASKLAAGQYGTMYDFDADIRLMLHNCYTFNVSDEAVTDMAKKFEKQYDKSWSDIRSKHGLAKRKANGSSSDLAAGNSKRQKK</sequence>
<comment type="similarity">
    <text evidence="2">Belongs to the TAF2 family.</text>
</comment>
<feature type="domain" description="Bromo" evidence="12">
    <location>
        <begin position="1150"/>
        <end position="1222"/>
    </location>
</feature>
<dbReference type="Gene3D" id="2.60.40.1730">
    <property type="entry name" value="tricorn interacting facor f3 domain"/>
    <property type="match status" value="1"/>
</dbReference>
<feature type="region of interest" description="Disordered" evidence="11">
    <location>
        <begin position="1628"/>
        <end position="1651"/>
    </location>
</feature>
<organism evidence="13 14">
    <name type="scientific">Meira miltonrushii</name>
    <dbReference type="NCBI Taxonomy" id="1280837"/>
    <lineage>
        <taxon>Eukaryota</taxon>
        <taxon>Fungi</taxon>
        <taxon>Dikarya</taxon>
        <taxon>Basidiomycota</taxon>
        <taxon>Ustilaginomycotina</taxon>
        <taxon>Exobasidiomycetes</taxon>
        <taxon>Exobasidiales</taxon>
        <taxon>Brachybasidiaceae</taxon>
        <taxon>Meira</taxon>
    </lineage>
</organism>
<protein>
    <recommendedName>
        <fullName evidence="3">Transcription initiation factor TFIID subunit 2</fullName>
    </recommendedName>
    <alternativeName>
        <fullName evidence="9">TBP-associated factor 2</fullName>
    </alternativeName>
</protein>
<dbReference type="PROSITE" id="PS00633">
    <property type="entry name" value="BROMODOMAIN_1"/>
    <property type="match status" value="2"/>
</dbReference>
<keyword evidence="5 10" id="KW-0103">Bromodomain</keyword>
<dbReference type="EMBL" id="KZ819604">
    <property type="protein sequence ID" value="PWN34228.1"/>
    <property type="molecule type" value="Genomic_DNA"/>
</dbReference>
<dbReference type="SUPFAM" id="SSF47370">
    <property type="entry name" value="Bromodomain"/>
    <property type="match status" value="3"/>
</dbReference>
<dbReference type="SUPFAM" id="SSF63737">
    <property type="entry name" value="Leukotriene A4 hydrolase N-terminal domain"/>
    <property type="match status" value="1"/>
</dbReference>
<keyword evidence="7" id="KW-0539">Nucleus</keyword>
<evidence type="ECO:0000256" key="2">
    <source>
        <dbReference type="ARBA" id="ARBA00010937"/>
    </source>
</evidence>
<dbReference type="GO" id="GO:0008270">
    <property type="term" value="F:zinc ion binding"/>
    <property type="evidence" value="ECO:0007669"/>
    <property type="project" value="InterPro"/>
</dbReference>
<dbReference type="GO" id="GO:0008237">
    <property type="term" value="F:metallopeptidase activity"/>
    <property type="evidence" value="ECO:0007669"/>
    <property type="project" value="InterPro"/>
</dbReference>
<dbReference type="GeneID" id="37021020"/>
<dbReference type="InterPro" id="IPR057345">
    <property type="entry name" value="Ig-like_TAF2"/>
</dbReference>
<dbReference type="RefSeq" id="XP_025354530.1">
    <property type="nucleotide sequence ID" value="XM_025499239.1"/>
</dbReference>
<evidence type="ECO:0000256" key="6">
    <source>
        <dbReference type="ARBA" id="ARBA00023163"/>
    </source>
</evidence>
<keyword evidence="6" id="KW-0804">Transcription</keyword>
<feature type="domain" description="Bromo" evidence="12">
    <location>
        <begin position="1532"/>
        <end position="1606"/>
    </location>
</feature>
<dbReference type="InterPro" id="IPR014782">
    <property type="entry name" value="Peptidase_M1_dom"/>
</dbReference>
<keyword evidence="14" id="KW-1185">Reference proteome</keyword>
<dbReference type="PROSITE" id="PS50014">
    <property type="entry name" value="BROMODOMAIN_2"/>
    <property type="match status" value="3"/>
</dbReference>
<feature type="compositionally biased region" description="Low complexity" evidence="11">
    <location>
        <begin position="1252"/>
        <end position="1261"/>
    </location>
</feature>
<dbReference type="CDD" id="cd04369">
    <property type="entry name" value="Bromodomain"/>
    <property type="match status" value="1"/>
</dbReference>
<evidence type="ECO:0000256" key="5">
    <source>
        <dbReference type="ARBA" id="ARBA00023117"/>
    </source>
</evidence>
<dbReference type="InterPro" id="IPR027268">
    <property type="entry name" value="Peptidase_M4/M1_CTD_sf"/>
</dbReference>
<name>A0A316VAV8_9BASI</name>
<feature type="region of interest" description="Disordered" evidence="11">
    <location>
        <begin position="1252"/>
        <end position="1298"/>
    </location>
</feature>
<dbReference type="GO" id="GO:0000976">
    <property type="term" value="F:transcription cis-regulatory region binding"/>
    <property type="evidence" value="ECO:0007669"/>
    <property type="project" value="TreeGrafter"/>
</dbReference>
<evidence type="ECO:0000256" key="1">
    <source>
        <dbReference type="ARBA" id="ARBA00004123"/>
    </source>
</evidence>
<evidence type="ECO:0000256" key="8">
    <source>
        <dbReference type="ARBA" id="ARBA00025346"/>
    </source>
</evidence>
<evidence type="ECO:0000256" key="7">
    <source>
        <dbReference type="ARBA" id="ARBA00023242"/>
    </source>
</evidence>
<feature type="region of interest" description="Disordered" evidence="11">
    <location>
        <begin position="1333"/>
        <end position="1403"/>
    </location>
</feature>
<dbReference type="Proteomes" id="UP000245771">
    <property type="component" value="Unassembled WGS sequence"/>
</dbReference>
<dbReference type="FunFam" id="1.10.390.10:FF:000011">
    <property type="entry name" value="Transcription initiation factor TFIID subunit"/>
    <property type="match status" value="1"/>
</dbReference>
<evidence type="ECO:0000256" key="10">
    <source>
        <dbReference type="PROSITE-ProRule" id="PRU00035"/>
    </source>
</evidence>
<feature type="compositionally biased region" description="Polar residues" evidence="11">
    <location>
        <begin position="1383"/>
        <end position="1403"/>
    </location>
</feature>
<dbReference type="OrthoDB" id="308861at2759"/>
<dbReference type="PRINTS" id="PR00503">
    <property type="entry name" value="BROMODOMAIN"/>
</dbReference>
<dbReference type="InterPro" id="IPR037813">
    <property type="entry name" value="TAF2"/>
</dbReference>
<dbReference type="Pfam" id="PF01433">
    <property type="entry name" value="Peptidase_M1"/>
    <property type="match status" value="1"/>
</dbReference>
<dbReference type="GO" id="GO:0006367">
    <property type="term" value="P:transcription initiation at RNA polymerase II promoter"/>
    <property type="evidence" value="ECO:0007669"/>
    <property type="project" value="TreeGrafter"/>
</dbReference>
<dbReference type="GO" id="GO:0003682">
    <property type="term" value="F:chromatin binding"/>
    <property type="evidence" value="ECO:0007669"/>
    <property type="project" value="TreeGrafter"/>
</dbReference>
<dbReference type="FunCoup" id="A0A316VAV8">
    <property type="interactions" value="483"/>
</dbReference>
<dbReference type="GO" id="GO:0005669">
    <property type="term" value="C:transcription factor TFIID complex"/>
    <property type="evidence" value="ECO:0007669"/>
    <property type="project" value="InterPro"/>
</dbReference>
<dbReference type="SUPFAM" id="SSF55486">
    <property type="entry name" value="Metalloproteases ('zincins'), catalytic domain"/>
    <property type="match status" value="1"/>
</dbReference>
<evidence type="ECO:0000259" key="12">
    <source>
        <dbReference type="PROSITE" id="PS50014"/>
    </source>
</evidence>
<dbReference type="CDD" id="cd09839">
    <property type="entry name" value="M1_like_TAF2"/>
    <property type="match status" value="1"/>
</dbReference>
<dbReference type="GO" id="GO:0016251">
    <property type="term" value="F:RNA polymerase II general transcription initiation factor activity"/>
    <property type="evidence" value="ECO:0007669"/>
    <property type="project" value="TreeGrafter"/>
</dbReference>
<dbReference type="InterPro" id="IPR001487">
    <property type="entry name" value="Bromodomain"/>
</dbReference>
<dbReference type="Pfam" id="PF25316">
    <property type="entry name" value="TAF2_3rd"/>
    <property type="match status" value="1"/>
</dbReference>
<dbReference type="InterPro" id="IPR036427">
    <property type="entry name" value="Bromodomain-like_sf"/>
</dbReference>
<dbReference type="InterPro" id="IPR057991">
    <property type="entry name" value="TPR_TAF2_C"/>
</dbReference>